<evidence type="ECO:0000256" key="6">
    <source>
        <dbReference type="ARBA" id="ARBA00023014"/>
    </source>
</evidence>
<evidence type="ECO:0000256" key="4">
    <source>
        <dbReference type="ARBA" id="ARBA00023002"/>
    </source>
</evidence>
<keyword evidence="4" id="KW-0560">Oxidoreductase</keyword>
<keyword evidence="5" id="KW-0408">Iron</keyword>
<sequence>MENLKKDLLAEIPDFRELGHKFKNKEISSLEFKGTSGGRGVYAQRGGEQFMIRLRIPSGIMDLEQLKLVYRLAKEQGLEKIHLTTRQAIQLHDLSIDGVCDVMEEALNNDMYTRGAGGNFPRNVSISPLSGVDVEEEFDVTPYAMAVNEHFMKKITTYKLPRKLKVSFSSSKKDSGNSSIADLGFLAMKKDGKELFKVYLAGGLGKNGAKAIEFDELTDTKDVLYHVEAMTNLFIAEGDYENKNKARIRYIVARMGEDAFKECYRKHLAEVIEKDSLDLNIEKKIYNKAGIKVELNDSRINSQKQEGLYSMYFHPINGQLSLETLKLILDKIETAEDVEIRLSMSEGMYIRNLNGDEAKELLDLTKNLGGETKLEQSIACIGVPTCQIGIAESQSTLDEILAYFKKQNFTKDVLPAIHISGCNNSCGTHQIGILGFAGKKKRVNDVSEEAFELHIGGRKGNDDTTLGKICGDILRADVPKFLYELALAIDKSNLGYKDFIVNNDEELNYIINKYLV</sequence>
<dbReference type="Gene3D" id="3.90.480.10">
    <property type="entry name" value="Sulfite Reductase Hemoprotein,Domain 2"/>
    <property type="match status" value="1"/>
</dbReference>
<keyword evidence="6" id="KW-0411">Iron-sulfur</keyword>
<proteinExistence type="predicted"/>
<dbReference type="PRINTS" id="PR00397">
    <property type="entry name" value="SIROHAEM"/>
</dbReference>
<dbReference type="PANTHER" id="PTHR32439:SF9">
    <property type="entry name" value="BLR3264 PROTEIN"/>
    <property type="match status" value="1"/>
</dbReference>
<evidence type="ECO:0000256" key="5">
    <source>
        <dbReference type="ARBA" id="ARBA00023004"/>
    </source>
</evidence>
<dbReference type="InterPro" id="IPR045854">
    <property type="entry name" value="NO2/SO3_Rdtase_4Fe4S_sf"/>
</dbReference>
<evidence type="ECO:0000259" key="8">
    <source>
        <dbReference type="Pfam" id="PF03460"/>
    </source>
</evidence>
<gene>
    <name evidence="9" type="ORF">CHL78_010220</name>
</gene>
<dbReference type="GO" id="GO:0046872">
    <property type="term" value="F:metal ion binding"/>
    <property type="evidence" value="ECO:0007669"/>
    <property type="project" value="UniProtKB-KW"/>
</dbReference>
<dbReference type="InterPro" id="IPR005117">
    <property type="entry name" value="NiRdtase/SiRdtase_haem-b_fer"/>
</dbReference>
<dbReference type="Gene3D" id="3.30.413.10">
    <property type="entry name" value="Sulfite Reductase Hemoprotein, domain 1"/>
    <property type="match status" value="2"/>
</dbReference>
<evidence type="ECO:0000256" key="3">
    <source>
        <dbReference type="ARBA" id="ARBA00022723"/>
    </source>
</evidence>
<dbReference type="Pfam" id="PF01077">
    <property type="entry name" value="NIR_SIR"/>
    <property type="match status" value="1"/>
</dbReference>
<dbReference type="InterPro" id="IPR051329">
    <property type="entry name" value="NIR_SIR_4Fe-4S"/>
</dbReference>
<dbReference type="GO" id="GO:0051539">
    <property type="term" value="F:4 iron, 4 sulfur cluster binding"/>
    <property type="evidence" value="ECO:0007669"/>
    <property type="project" value="UniProtKB-KW"/>
</dbReference>
<feature type="domain" description="Nitrite/Sulfite reductase ferredoxin-like" evidence="8">
    <location>
        <begin position="303"/>
        <end position="365"/>
    </location>
</feature>
<dbReference type="InterPro" id="IPR036136">
    <property type="entry name" value="Nit/Sulf_reduc_fer-like_dom_sf"/>
</dbReference>
<feature type="domain" description="Nitrite/Sulfite reductase ferredoxin-like" evidence="8">
    <location>
        <begin position="42"/>
        <end position="106"/>
    </location>
</feature>
<name>A0A371J2Y8_9FIRM</name>
<dbReference type="GO" id="GO:0020037">
    <property type="term" value="F:heme binding"/>
    <property type="evidence" value="ECO:0007669"/>
    <property type="project" value="InterPro"/>
</dbReference>
<dbReference type="GO" id="GO:0016491">
    <property type="term" value="F:oxidoreductase activity"/>
    <property type="evidence" value="ECO:0007669"/>
    <property type="project" value="UniProtKB-KW"/>
</dbReference>
<evidence type="ECO:0000259" key="7">
    <source>
        <dbReference type="Pfam" id="PF01077"/>
    </source>
</evidence>
<dbReference type="SUPFAM" id="SSF55124">
    <property type="entry name" value="Nitrite/Sulfite reductase N-terminal domain-like"/>
    <property type="match status" value="2"/>
</dbReference>
<organism evidence="9 10">
    <name type="scientific">Romboutsia weinsteinii</name>
    <dbReference type="NCBI Taxonomy" id="2020949"/>
    <lineage>
        <taxon>Bacteria</taxon>
        <taxon>Bacillati</taxon>
        <taxon>Bacillota</taxon>
        <taxon>Clostridia</taxon>
        <taxon>Peptostreptococcales</taxon>
        <taxon>Peptostreptococcaceae</taxon>
        <taxon>Romboutsia</taxon>
    </lineage>
</organism>
<keyword evidence="3" id="KW-0479">Metal-binding</keyword>
<dbReference type="OrthoDB" id="9803707at2"/>
<keyword evidence="1" id="KW-0004">4Fe-4S</keyword>
<reference evidence="9 10" key="1">
    <citation type="journal article" date="2017" name="Genome Announc.">
        <title>Draft Genome Sequence of Romboutsia weinsteinii sp. nov. Strain CCRI-19649(T) Isolated from Surface Water.</title>
        <authorList>
            <person name="Maheux A.F."/>
            <person name="Boudreau D.K."/>
            <person name="Berube E."/>
            <person name="Boissinot M."/>
            <person name="Cantin P."/>
            <person name="Raymond F."/>
            <person name="Corbeil J."/>
            <person name="Omar R.F."/>
            <person name="Bergeron M.G."/>
        </authorList>
    </citation>
    <scope>NUCLEOTIDE SEQUENCE [LARGE SCALE GENOMIC DNA]</scope>
    <source>
        <strain evidence="9 10">CCRI-19649</strain>
    </source>
</reference>
<dbReference type="AlphaFoldDB" id="A0A371J2Y8"/>
<accession>A0A371J2Y8</accession>
<dbReference type="InterPro" id="IPR006067">
    <property type="entry name" value="NO2/SO3_Rdtase_4Fe4S_dom"/>
</dbReference>
<dbReference type="Proteomes" id="UP000215694">
    <property type="component" value="Unassembled WGS sequence"/>
</dbReference>
<comment type="caution">
    <text evidence="9">The sequence shown here is derived from an EMBL/GenBank/DDBJ whole genome shotgun (WGS) entry which is preliminary data.</text>
</comment>
<dbReference type="SUPFAM" id="SSF56014">
    <property type="entry name" value="Nitrite and sulphite reductase 4Fe-4S domain-like"/>
    <property type="match status" value="2"/>
</dbReference>
<dbReference type="Pfam" id="PF03460">
    <property type="entry name" value="NIR_SIR_ferr"/>
    <property type="match status" value="2"/>
</dbReference>
<keyword evidence="10" id="KW-1185">Reference proteome</keyword>
<dbReference type="EMBL" id="NOJY02000015">
    <property type="protein sequence ID" value="RDY27162.1"/>
    <property type="molecule type" value="Genomic_DNA"/>
</dbReference>
<evidence type="ECO:0000313" key="9">
    <source>
        <dbReference type="EMBL" id="RDY27162.1"/>
    </source>
</evidence>
<evidence type="ECO:0000256" key="1">
    <source>
        <dbReference type="ARBA" id="ARBA00022485"/>
    </source>
</evidence>
<evidence type="ECO:0000256" key="2">
    <source>
        <dbReference type="ARBA" id="ARBA00022617"/>
    </source>
</evidence>
<protein>
    <submittedName>
        <fullName evidence="9">Nitrite/sulfite reductase</fullName>
    </submittedName>
</protein>
<evidence type="ECO:0000313" key="10">
    <source>
        <dbReference type="Proteomes" id="UP000215694"/>
    </source>
</evidence>
<dbReference type="PANTHER" id="PTHR32439">
    <property type="entry name" value="FERREDOXIN--NITRITE REDUCTASE, CHLOROPLASTIC"/>
    <property type="match status" value="1"/>
</dbReference>
<dbReference type="InterPro" id="IPR006066">
    <property type="entry name" value="NO2/SO3_Rdtase_FeS/sirohaem_BS"/>
</dbReference>
<dbReference type="RefSeq" id="WP_094367469.1">
    <property type="nucleotide sequence ID" value="NZ_NOJY02000015.1"/>
</dbReference>
<keyword evidence="2" id="KW-0349">Heme</keyword>
<feature type="domain" description="Nitrite/sulphite reductase 4Fe-4S" evidence="7">
    <location>
        <begin position="118"/>
        <end position="269"/>
    </location>
</feature>